<dbReference type="eggNOG" id="COG0438">
    <property type="taxonomic scope" value="Bacteria"/>
</dbReference>
<feature type="domain" description="Glycosyl transferase family 1" evidence="1">
    <location>
        <begin position="199"/>
        <end position="359"/>
    </location>
</feature>
<evidence type="ECO:0000259" key="1">
    <source>
        <dbReference type="Pfam" id="PF00534"/>
    </source>
</evidence>
<reference evidence="3" key="2">
    <citation type="submission" date="2011-08" db="EMBL/GenBank/DDBJ databases">
        <authorList>
            <person name="Hoffman M."/>
            <person name="Strain E.A."/>
            <person name="Brown E."/>
            <person name="Allard M.W."/>
        </authorList>
    </citation>
    <scope>NUCLEOTIDE SEQUENCE</scope>
    <source>
        <strain evidence="3">CIP 102891</strain>
    </source>
</reference>
<dbReference type="Pfam" id="PF00534">
    <property type="entry name" value="Glycos_transf_1"/>
    <property type="match status" value="1"/>
</dbReference>
<dbReference type="AlphaFoldDB" id="C9QKS7"/>
<dbReference type="GO" id="GO:0016757">
    <property type="term" value="F:glycosyltransferase activity"/>
    <property type="evidence" value="ECO:0007669"/>
    <property type="project" value="InterPro"/>
</dbReference>
<evidence type="ECO:0000313" key="3">
    <source>
        <dbReference type="EMBL" id="EGU48951.1"/>
    </source>
</evidence>
<dbReference type="EMBL" id="AFWH01000035">
    <property type="protein sequence ID" value="EGU48951.1"/>
    <property type="molecule type" value="Genomic_DNA"/>
</dbReference>
<dbReference type="CDD" id="cd03801">
    <property type="entry name" value="GT4_PimA-like"/>
    <property type="match status" value="1"/>
</dbReference>
<evidence type="ECO:0000313" key="2">
    <source>
        <dbReference type="EMBL" id="EEX92412.1"/>
    </source>
</evidence>
<dbReference type="InterPro" id="IPR001296">
    <property type="entry name" value="Glyco_trans_1"/>
</dbReference>
<proteinExistence type="predicted"/>
<dbReference type="Proteomes" id="UP000002817">
    <property type="component" value="Unassembled WGS sequence"/>
</dbReference>
<comment type="caution">
    <text evidence="3">The sequence shown here is derived from an EMBL/GenBank/DDBJ whole genome shotgun (WGS) entry which is preliminary data.</text>
</comment>
<accession>C9QKS7</accession>
<dbReference type="PATRIC" id="fig|675816.5.peg.2755"/>
<sequence length="392" mass="44382">MDSHNATLVFDPIPFKGGSKIATSDALNLCDRESCHFIILTVDPEYWQATELCAQHTVKVAKLWHLAWLMKHHHGYLYWLNQCLLLIQLFFALLRFNRIQQVVGASGPGIDMPIYLAQRLFSYQITQLVHGNVGLSRSIGYCLTKADAVFYLPSTRQSLLDAIQTYVAKETGVSDSEVIAQCYLRSPTYQVFINGLPKSRWPTLAQQDLPIYFWAASLLKWKGLDLLVQALKECSAFKPLSTNICFIRPKDTCLPISEAPINIRYTNWYDDPSDLDSIRRQSSVFVSTSHNEPFGLSILEALAAGMCVIIPQDGAFWDQNLTHNHNCIKYHPNDAQSLINAMLYASNDASVLKKCQTNALLTAQQYRAEYRYLRLAQHINGDTVTPIIRICD</sequence>
<dbReference type="Proteomes" id="UP000003515">
    <property type="component" value="Unassembled WGS sequence"/>
</dbReference>
<dbReference type="Gene3D" id="3.40.50.2000">
    <property type="entry name" value="Glycogen Phosphorylase B"/>
    <property type="match status" value="1"/>
</dbReference>
<dbReference type="STRING" id="675816.VIA_003057"/>
<organism evidence="3 4">
    <name type="scientific">Vibrio orientalis CIP 102891 = ATCC 33934</name>
    <dbReference type="NCBI Taxonomy" id="675816"/>
    <lineage>
        <taxon>Bacteria</taxon>
        <taxon>Pseudomonadati</taxon>
        <taxon>Pseudomonadota</taxon>
        <taxon>Gammaproteobacteria</taxon>
        <taxon>Vibrionales</taxon>
        <taxon>Vibrionaceae</taxon>
        <taxon>Vibrio</taxon>
        <taxon>Vibrio oreintalis group</taxon>
    </lineage>
</organism>
<dbReference type="EMBL" id="ACZV01000005">
    <property type="protein sequence ID" value="EEX92412.1"/>
    <property type="molecule type" value="Genomic_DNA"/>
</dbReference>
<evidence type="ECO:0000313" key="4">
    <source>
        <dbReference type="Proteomes" id="UP000002817"/>
    </source>
</evidence>
<keyword evidence="5" id="KW-1185">Reference proteome</keyword>
<dbReference type="RefSeq" id="WP_004414145.1">
    <property type="nucleotide sequence ID" value="NZ_ACZV01000005.1"/>
</dbReference>
<gene>
    <name evidence="2" type="ORF">VIA_003057</name>
    <name evidence="3" type="ORF">VIOR3934_21491</name>
</gene>
<reference evidence="2 5" key="1">
    <citation type="submission" date="2009-10" db="EMBL/GenBank/DDBJ databases">
        <authorList>
            <consortium name="Los Alamos National Laboratory (LANL)"/>
            <consortium name="National Microbial Pathogen Data Resource (NMPDR)"/>
            <person name="Munk A.C."/>
            <person name="Chertkov O."/>
            <person name="Tapia R."/>
            <person name="Green L."/>
            <person name="Rogers Y."/>
            <person name="Detter J.C."/>
            <person name="Bruce D."/>
            <person name="Brettin T.S."/>
            <person name="Colwell R.R."/>
            <person name="Huq A."/>
            <person name="Grim C.J."/>
            <person name="Hasan N.A."/>
            <person name="Bartels D."/>
            <person name="Vonstein V."/>
        </authorList>
    </citation>
    <scope>NUCLEOTIDE SEQUENCE [LARGE SCALE GENOMIC DNA]</scope>
    <source>
        <strain evidence="2 5">CIP 102891</strain>
    </source>
</reference>
<reference evidence="3 4" key="3">
    <citation type="journal article" date="2012" name="Int. J. Syst. Evol. Microbiol.">
        <title>Vibrio caribbeanicus sp. nov., isolated from the marine sponge Scleritoderma cyanea.</title>
        <authorList>
            <person name="Hoffmann M."/>
            <person name="Monday S.R."/>
            <person name="Allard M.W."/>
            <person name="Strain E.A."/>
            <person name="Whittaker P."/>
            <person name="Naum M."/>
            <person name="McCarthy P.J."/>
            <person name="Lopez J.V."/>
            <person name="Fischer M."/>
            <person name="Brown E.W."/>
        </authorList>
    </citation>
    <scope>NUCLEOTIDE SEQUENCE [LARGE SCALE GENOMIC DNA]</scope>
    <source>
        <strain evidence="3">CIP 102891</strain>
        <strain evidence="4">CIP 102891 / ATCC 33934</strain>
    </source>
</reference>
<name>C9QKS7_VIBOR</name>
<keyword evidence="3" id="KW-0808">Transferase</keyword>
<dbReference type="SUPFAM" id="SSF53756">
    <property type="entry name" value="UDP-Glycosyltransferase/glycogen phosphorylase"/>
    <property type="match status" value="1"/>
</dbReference>
<dbReference type="OrthoDB" id="9802525at2"/>
<evidence type="ECO:0000313" key="5">
    <source>
        <dbReference type="Proteomes" id="UP000003515"/>
    </source>
</evidence>
<protein>
    <submittedName>
        <fullName evidence="3">Glycosyltransferase</fullName>
    </submittedName>
</protein>